<gene>
    <name evidence="4" type="ORF">PTSG_01353</name>
</gene>
<dbReference type="AlphaFoldDB" id="F2U036"/>
<dbReference type="InterPro" id="IPR039574">
    <property type="entry name" value="OGFr"/>
</dbReference>
<accession>F2U036</accession>
<feature type="region of interest" description="Disordered" evidence="2">
    <location>
        <begin position="79"/>
        <end position="119"/>
    </location>
</feature>
<evidence type="ECO:0000313" key="5">
    <source>
        <dbReference type="Proteomes" id="UP000007799"/>
    </source>
</evidence>
<feature type="domain" description="Opioid growth factor receptor (OGFr) conserved" evidence="3">
    <location>
        <begin position="172"/>
        <end position="268"/>
    </location>
</feature>
<organism evidence="5">
    <name type="scientific">Salpingoeca rosetta (strain ATCC 50818 / BSB-021)</name>
    <dbReference type="NCBI Taxonomy" id="946362"/>
    <lineage>
        <taxon>Eukaryota</taxon>
        <taxon>Choanoflagellata</taxon>
        <taxon>Craspedida</taxon>
        <taxon>Salpingoecidae</taxon>
        <taxon>Salpingoeca</taxon>
    </lineage>
</organism>
<evidence type="ECO:0000256" key="1">
    <source>
        <dbReference type="ARBA" id="ARBA00010365"/>
    </source>
</evidence>
<dbReference type="PANTHER" id="PTHR14015">
    <property type="entry name" value="OPIOID GROWTH FACTOR RECEPTOR OGFR ZETA-TYPE OPIOID RECEPTOR"/>
    <property type="match status" value="1"/>
</dbReference>
<dbReference type="GeneID" id="16077922"/>
<dbReference type="InParanoid" id="F2U036"/>
<feature type="region of interest" description="Disordered" evidence="2">
    <location>
        <begin position="25"/>
        <end position="45"/>
    </location>
</feature>
<evidence type="ECO:0000313" key="4">
    <source>
        <dbReference type="EMBL" id="EGD80764.1"/>
    </source>
</evidence>
<dbReference type="InterPro" id="IPR006757">
    <property type="entry name" value="OGF_rcpt"/>
</dbReference>
<reference evidence="4" key="1">
    <citation type="submission" date="2009-08" db="EMBL/GenBank/DDBJ databases">
        <title>Annotation of Salpingoeca rosetta.</title>
        <authorList>
            <consortium name="The Broad Institute Genome Sequencing Platform"/>
            <person name="Russ C."/>
            <person name="Cuomo C."/>
            <person name="Burger G."/>
            <person name="Gray M.W."/>
            <person name="Holland P.W.H."/>
            <person name="King N."/>
            <person name="Lang F.B.F."/>
            <person name="Roger A.J."/>
            <person name="Ruiz-Trillo I."/>
            <person name="Young S.K."/>
            <person name="Zeng Q."/>
            <person name="Gargeya S."/>
            <person name="Alvarado L."/>
            <person name="Berlin A."/>
            <person name="Chapman S.B."/>
            <person name="Chen Z."/>
            <person name="Freedman E."/>
            <person name="Gellesch M."/>
            <person name="Goldberg J."/>
            <person name="Griggs A."/>
            <person name="Gujja S."/>
            <person name="Heilman E."/>
            <person name="Heiman D."/>
            <person name="Howarth C."/>
            <person name="Mehta T."/>
            <person name="Neiman D."/>
            <person name="Pearson M."/>
            <person name="Roberts A."/>
            <person name="Saif S."/>
            <person name="Shea T."/>
            <person name="Shenoy N."/>
            <person name="Sisk P."/>
            <person name="Stolte C."/>
            <person name="Sykes S."/>
            <person name="White J."/>
            <person name="Yandava C."/>
            <person name="Haas B."/>
            <person name="Nusbaum C."/>
            <person name="Birren B."/>
        </authorList>
    </citation>
    <scope>NUCLEOTIDE SEQUENCE [LARGE SCALE GENOMIC DNA]</scope>
    <source>
        <strain evidence="4">ATCC 50818</strain>
    </source>
</reference>
<dbReference type="GO" id="GO:0140625">
    <property type="term" value="F:opioid growth factor receptor activity"/>
    <property type="evidence" value="ECO:0007669"/>
    <property type="project" value="InterPro"/>
</dbReference>
<dbReference type="Proteomes" id="UP000007799">
    <property type="component" value="Unassembled WGS sequence"/>
</dbReference>
<dbReference type="Pfam" id="PF04664">
    <property type="entry name" value="OGFr_N"/>
    <property type="match status" value="1"/>
</dbReference>
<dbReference type="KEGG" id="sre:PTSG_01353"/>
<keyword evidence="5" id="KW-1185">Reference proteome</keyword>
<protein>
    <recommendedName>
        <fullName evidence="3">Opioid growth factor receptor (OGFr) conserved domain-containing protein</fullName>
    </recommendedName>
</protein>
<dbReference type="STRING" id="946362.F2U036"/>
<dbReference type="EMBL" id="GL832958">
    <property type="protein sequence ID" value="EGD80764.1"/>
    <property type="molecule type" value="Genomic_DNA"/>
</dbReference>
<dbReference type="GO" id="GO:0016020">
    <property type="term" value="C:membrane"/>
    <property type="evidence" value="ECO:0007669"/>
    <property type="project" value="InterPro"/>
</dbReference>
<dbReference type="OrthoDB" id="9030204at2759"/>
<evidence type="ECO:0000256" key="2">
    <source>
        <dbReference type="SAM" id="MobiDB-lite"/>
    </source>
</evidence>
<proteinExistence type="inferred from homology"/>
<comment type="similarity">
    <text evidence="1">Belongs to the opioid growth factor receptor family.</text>
</comment>
<dbReference type="PANTHER" id="PTHR14015:SF2">
    <property type="entry name" value="OPIOID GROWTH FACTOR RECEPTOR (OGFR) CONSERVED DOMAIN-CONTAINING PROTEIN"/>
    <property type="match status" value="1"/>
</dbReference>
<dbReference type="RefSeq" id="XP_004997325.1">
    <property type="nucleotide sequence ID" value="XM_004997268.1"/>
</dbReference>
<evidence type="ECO:0000259" key="3">
    <source>
        <dbReference type="Pfam" id="PF04664"/>
    </source>
</evidence>
<name>F2U036_SALR5</name>
<sequence>MATKTKTTMACLMRVLGPSGRLVARDASRTTSPLPKRVSTVVTATTTTTTATTATTTTTAPSTSGSSSPLATLASDLTATLPSSSSTSATASSSSPTTTTRSASTTTNAATTYPVPELNGAQHPSIVRLKQAIAKLKSMPAVFEAASSLSSWASADLARFRSPSYGAGQDSQTRTKNLDFYCNRIPSQPNGDLIDAIHSTWLHKHALLEEHHGYIQWLFPLHEAGVNGLAQVLQRPELEQMRRDPKIRIRVQRSFELMLDFYGFVLEDP</sequence>
<feature type="compositionally biased region" description="Low complexity" evidence="2">
    <location>
        <begin position="79"/>
        <end position="112"/>
    </location>
</feature>